<evidence type="ECO:0000256" key="1">
    <source>
        <dbReference type="SAM" id="Phobius"/>
    </source>
</evidence>
<reference evidence="2 3" key="1">
    <citation type="journal article" date="2018" name="ISME J.">
        <title>A methanotrophic archaeon couples anaerobic oxidation of methane to Fe(III) reduction.</title>
        <authorList>
            <person name="Cai C."/>
            <person name="Leu A.O."/>
            <person name="Xie G.J."/>
            <person name="Guo J."/>
            <person name="Feng Y."/>
            <person name="Zhao J.X."/>
            <person name="Tyson G.W."/>
            <person name="Yuan Z."/>
            <person name="Hu S."/>
        </authorList>
    </citation>
    <scope>NUCLEOTIDE SEQUENCE [LARGE SCALE GENOMIC DNA]</scope>
    <source>
        <strain evidence="2">FeB_12</strain>
    </source>
</reference>
<dbReference type="EMBL" id="PQAP01000209">
    <property type="protein sequence ID" value="PWB68257.1"/>
    <property type="molecule type" value="Genomic_DNA"/>
</dbReference>
<evidence type="ECO:0000313" key="3">
    <source>
        <dbReference type="Proteomes" id="UP000250918"/>
    </source>
</evidence>
<comment type="caution">
    <text evidence="2">The sequence shown here is derived from an EMBL/GenBank/DDBJ whole genome shotgun (WGS) entry which is preliminary data.</text>
</comment>
<evidence type="ECO:0000313" key="2">
    <source>
        <dbReference type="EMBL" id="PWB68257.1"/>
    </source>
</evidence>
<accession>A0A855WXP2</accession>
<feature type="transmembrane region" description="Helical" evidence="1">
    <location>
        <begin position="131"/>
        <end position="152"/>
    </location>
</feature>
<name>A0A855WXP2_9BACT</name>
<keyword evidence="1" id="KW-1133">Transmembrane helix</keyword>
<protein>
    <submittedName>
        <fullName evidence="2">Uncharacterized protein</fullName>
    </submittedName>
</protein>
<dbReference type="Proteomes" id="UP000250918">
    <property type="component" value="Unassembled WGS sequence"/>
</dbReference>
<keyword evidence="1" id="KW-0472">Membrane</keyword>
<proteinExistence type="predicted"/>
<dbReference type="AlphaFoldDB" id="A0A855WXP2"/>
<sequence>MWLLLPTRNKVGNPKSESLIQQCGLPSGAGIVRLYLGDGGATTAFWYTVTLDDGPLSFERQIFFSYSEPDICSIECMGDSILLNCNFWTEPKIAIPLSEAKTTLRQRPIVYYRGKLMSAAEFDRSWHVQQYVVGVYLIICALFLLIRGALLIRWSSSKA</sequence>
<gene>
    <name evidence="2" type="ORF">C3F09_11995</name>
</gene>
<keyword evidence="1" id="KW-0812">Transmembrane</keyword>
<organism evidence="2 3">
    <name type="scientific">candidate division GN15 bacterium</name>
    <dbReference type="NCBI Taxonomy" id="2072418"/>
    <lineage>
        <taxon>Bacteria</taxon>
        <taxon>candidate division GN15</taxon>
    </lineage>
</organism>